<feature type="domain" description="Hemerythrin-like" evidence="2">
    <location>
        <begin position="16"/>
        <end position="133"/>
    </location>
</feature>
<proteinExistence type="predicted"/>
<feature type="region of interest" description="Disordered" evidence="1">
    <location>
        <begin position="147"/>
        <end position="171"/>
    </location>
</feature>
<dbReference type="EMBL" id="LT607409">
    <property type="protein sequence ID" value="SCF08171.1"/>
    <property type="molecule type" value="Genomic_DNA"/>
</dbReference>
<accession>A0A1C4XJ20</accession>
<dbReference type="Gene3D" id="1.20.120.520">
    <property type="entry name" value="nmb1532 protein domain like"/>
    <property type="match status" value="1"/>
</dbReference>
<gene>
    <name evidence="3" type="ORF">GA0070612_3624</name>
</gene>
<organism evidence="3 4">
    <name type="scientific">Micromonospora chokoriensis</name>
    <dbReference type="NCBI Taxonomy" id="356851"/>
    <lineage>
        <taxon>Bacteria</taxon>
        <taxon>Bacillati</taxon>
        <taxon>Actinomycetota</taxon>
        <taxon>Actinomycetes</taxon>
        <taxon>Micromonosporales</taxon>
        <taxon>Micromonosporaceae</taxon>
        <taxon>Micromonospora</taxon>
    </lineage>
</organism>
<evidence type="ECO:0000259" key="2">
    <source>
        <dbReference type="Pfam" id="PF01814"/>
    </source>
</evidence>
<evidence type="ECO:0000256" key="1">
    <source>
        <dbReference type="SAM" id="MobiDB-lite"/>
    </source>
</evidence>
<evidence type="ECO:0000313" key="3">
    <source>
        <dbReference type="EMBL" id="SCF08171.1"/>
    </source>
</evidence>
<dbReference type="PANTHER" id="PTHR35585:SF1">
    <property type="entry name" value="HHE DOMAIN PROTEIN (AFU_ORTHOLOGUE AFUA_4G00730)"/>
    <property type="match status" value="1"/>
</dbReference>
<dbReference type="Proteomes" id="UP000198224">
    <property type="component" value="Chromosome I"/>
</dbReference>
<dbReference type="RefSeq" id="WP_088988966.1">
    <property type="nucleotide sequence ID" value="NZ_LT607409.1"/>
</dbReference>
<evidence type="ECO:0000313" key="4">
    <source>
        <dbReference type="Proteomes" id="UP000198224"/>
    </source>
</evidence>
<sequence>MPDTDAPTTPGAEEDVVDLLLAQHAQIEQLFLLVIGGTGDTRRDSFDELVKLLAAHETAEEEVVHPLARTLPGGGGDAMVDDRLDEERQAKETLQALISGGVDADGFDTGIILLRDAVLTHARHEERYEFPQLRQHVPAERLRSLAPSVRTAEASAPTRPHPSAQSAKANLAAGPALAVIDRVRDAMRRPSAS</sequence>
<dbReference type="InterPro" id="IPR012312">
    <property type="entry name" value="Hemerythrin-like"/>
</dbReference>
<protein>
    <submittedName>
        <fullName evidence="3">Hemerythrin HHE cation binding domain-containing protein</fullName>
    </submittedName>
</protein>
<keyword evidence="4" id="KW-1185">Reference proteome</keyword>
<reference evidence="4" key="1">
    <citation type="submission" date="2016-06" db="EMBL/GenBank/DDBJ databases">
        <authorList>
            <person name="Varghese N."/>
            <person name="Submissions Spin"/>
        </authorList>
    </citation>
    <scope>NUCLEOTIDE SEQUENCE [LARGE SCALE GENOMIC DNA]</scope>
    <source>
        <strain evidence="4">DSM 45160</strain>
    </source>
</reference>
<dbReference type="PANTHER" id="PTHR35585">
    <property type="entry name" value="HHE DOMAIN PROTEIN (AFU_ORTHOLOGUE AFUA_4G00730)"/>
    <property type="match status" value="1"/>
</dbReference>
<dbReference type="AlphaFoldDB" id="A0A1C4XJ20"/>
<name>A0A1C4XJ20_9ACTN</name>
<dbReference type="Pfam" id="PF01814">
    <property type="entry name" value="Hemerythrin"/>
    <property type="match status" value="1"/>
</dbReference>